<dbReference type="EMBL" id="FRBH01000006">
    <property type="protein sequence ID" value="SHL15747.1"/>
    <property type="molecule type" value="Genomic_DNA"/>
</dbReference>
<protein>
    <recommendedName>
        <fullName evidence="7">Microcystin-dependent protein</fullName>
    </recommendedName>
</protein>
<reference evidence="6" key="4">
    <citation type="journal article" date="2019" name="Int. J. Syst. Evol. Microbiol.">
        <title>The Global Catalogue of Microorganisms (GCM) 10K type strain sequencing project: providing services to taxonomists for standard genome sequencing and annotation.</title>
        <authorList>
            <consortium name="The Broad Institute Genomics Platform"/>
            <consortium name="The Broad Institute Genome Sequencing Center for Infectious Disease"/>
            <person name="Wu L."/>
            <person name="Ma J."/>
        </authorList>
    </citation>
    <scope>NUCLEOTIDE SEQUENCE [LARGE SCALE GENOMIC DNA]</scope>
    <source>
        <strain evidence="6">CGMCC 1.12707</strain>
    </source>
</reference>
<feature type="signal peptide" evidence="2">
    <location>
        <begin position="1"/>
        <end position="19"/>
    </location>
</feature>
<dbReference type="SUPFAM" id="SSF88874">
    <property type="entry name" value="Receptor-binding domain of short tail fibre protein gp12"/>
    <property type="match status" value="1"/>
</dbReference>
<dbReference type="Proteomes" id="UP000184120">
    <property type="component" value="Unassembled WGS sequence"/>
</dbReference>
<organism evidence="4 5">
    <name type="scientific">Chishuiella changwenlii</name>
    <dbReference type="NCBI Taxonomy" id="1434701"/>
    <lineage>
        <taxon>Bacteria</taxon>
        <taxon>Pseudomonadati</taxon>
        <taxon>Bacteroidota</taxon>
        <taxon>Flavobacteriia</taxon>
        <taxon>Flavobacteriales</taxon>
        <taxon>Weeksellaceae</taxon>
        <taxon>Chishuiella</taxon>
    </lineage>
</organism>
<reference evidence="5" key="2">
    <citation type="submission" date="2016-11" db="EMBL/GenBank/DDBJ databases">
        <authorList>
            <person name="Varghese N."/>
            <person name="Submissions S."/>
        </authorList>
    </citation>
    <scope>NUCLEOTIDE SEQUENCE [LARGE SCALE GENOMIC DNA]</scope>
    <source>
        <strain evidence="5">DSM 27989</strain>
    </source>
</reference>
<evidence type="ECO:0000313" key="6">
    <source>
        <dbReference type="Proteomes" id="UP000650994"/>
    </source>
</evidence>
<evidence type="ECO:0000256" key="1">
    <source>
        <dbReference type="SAM" id="MobiDB-lite"/>
    </source>
</evidence>
<reference evidence="3" key="5">
    <citation type="submission" date="2024-05" db="EMBL/GenBank/DDBJ databases">
        <authorList>
            <person name="Sun Q."/>
            <person name="Zhou Y."/>
        </authorList>
    </citation>
    <scope>NUCLEOTIDE SEQUENCE</scope>
    <source>
        <strain evidence="3">CGMCC 1.12707</strain>
    </source>
</reference>
<feature type="region of interest" description="Disordered" evidence="1">
    <location>
        <begin position="206"/>
        <end position="240"/>
    </location>
</feature>
<dbReference type="AlphaFoldDB" id="A0A1M6YBR1"/>
<dbReference type="STRING" id="1434701.SAMN05443634_106182"/>
<evidence type="ECO:0008006" key="7">
    <source>
        <dbReference type="Google" id="ProtNLM"/>
    </source>
</evidence>
<evidence type="ECO:0000313" key="4">
    <source>
        <dbReference type="EMBL" id="SHL15747.1"/>
    </source>
</evidence>
<evidence type="ECO:0000256" key="2">
    <source>
        <dbReference type="SAM" id="SignalP"/>
    </source>
</evidence>
<dbReference type="OrthoDB" id="1143915at2"/>
<evidence type="ECO:0000313" key="3">
    <source>
        <dbReference type="EMBL" id="GGE97765.1"/>
    </source>
</evidence>
<feature type="compositionally biased region" description="Polar residues" evidence="1">
    <location>
        <begin position="206"/>
        <end position="239"/>
    </location>
</feature>
<feature type="chain" id="PRO_5012161137" description="Microcystin-dependent protein" evidence="2">
    <location>
        <begin position="20"/>
        <end position="269"/>
    </location>
</feature>
<keyword evidence="6" id="KW-1185">Reference proteome</keyword>
<dbReference type="RefSeq" id="WP_072931819.1">
    <property type="nucleotide sequence ID" value="NZ_BMFL01000008.1"/>
</dbReference>
<sequence length="269" mass="28604">MTKKQLPLLFLLIVSSANAQVKITDSKNNQINTNAILHLASENNNKGFLLPRLTLSNVNSPSPLTAHVSGMVVYNTATVTGVNGVQPSIYFNDGTKWIKLTTKSNRLGDLKNSFGTTDTNGWYLLNGRAISTLPTNARAVAQKMGFTTNLPNLTDSFLKNKSNSEAMNSINGNNSFTIVQGNLPNVSFTGTTSAVGDHTHTYLDNPATTIGTASGSGNPVANNANSNLTTQSDTHSHTISMPLGGSNAPVDYRPKSIATNIFIYLGTEA</sequence>
<proteinExistence type="predicted"/>
<name>A0A1M6YBR1_9FLAO</name>
<dbReference type="Proteomes" id="UP000650994">
    <property type="component" value="Unassembled WGS sequence"/>
</dbReference>
<dbReference type="EMBL" id="BMFL01000008">
    <property type="protein sequence ID" value="GGE97765.1"/>
    <property type="molecule type" value="Genomic_DNA"/>
</dbReference>
<reference evidence="4" key="3">
    <citation type="submission" date="2016-11" db="EMBL/GenBank/DDBJ databases">
        <authorList>
            <person name="Jaros S."/>
            <person name="Januszkiewicz K."/>
            <person name="Wedrychowicz H."/>
        </authorList>
    </citation>
    <scope>NUCLEOTIDE SEQUENCE [LARGE SCALE GENOMIC DNA]</scope>
    <source>
        <strain evidence="4">DSM 27989</strain>
    </source>
</reference>
<reference evidence="3" key="1">
    <citation type="journal article" date="2014" name="Int. J. Syst. Evol. Microbiol.">
        <title>Complete genome of a new Firmicutes species belonging to the dominant human colonic microbiota ('Ruminococcus bicirculans') reveals two chromosomes and a selective capacity to utilize plant glucans.</title>
        <authorList>
            <consortium name="NISC Comparative Sequencing Program"/>
            <person name="Wegmann U."/>
            <person name="Louis P."/>
            <person name="Goesmann A."/>
            <person name="Henrissat B."/>
            <person name="Duncan S.H."/>
            <person name="Flint H.J."/>
        </authorList>
    </citation>
    <scope>NUCLEOTIDE SEQUENCE</scope>
    <source>
        <strain evidence="3">CGMCC 1.12707</strain>
    </source>
</reference>
<keyword evidence="2" id="KW-0732">Signal</keyword>
<accession>A0A1M6YBR1</accession>
<gene>
    <name evidence="3" type="ORF">GCM10010984_14160</name>
    <name evidence="4" type="ORF">SAMN05443634_106182</name>
</gene>
<evidence type="ECO:0000313" key="5">
    <source>
        <dbReference type="Proteomes" id="UP000184120"/>
    </source>
</evidence>